<dbReference type="RefSeq" id="WP_150086903.1">
    <property type="nucleotide sequence ID" value="NZ_VWSF01000002.1"/>
</dbReference>
<feature type="chain" id="PRO_5024378698" evidence="1">
    <location>
        <begin position="22"/>
        <end position="494"/>
    </location>
</feature>
<dbReference type="Gene3D" id="1.25.40.390">
    <property type="match status" value="1"/>
</dbReference>
<proteinExistence type="predicted"/>
<dbReference type="InterPro" id="IPR041662">
    <property type="entry name" value="SusD-like_2"/>
</dbReference>
<reference evidence="2 3" key="1">
    <citation type="submission" date="2019-09" db="EMBL/GenBank/DDBJ databases">
        <title>Genome sequence and assembly of Adhaeribacter sp.</title>
        <authorList>
            <person name="Chhetri G."/>
        </authorList>
    </citation>
    <scope>NUCLEOTIDE SEQUENCE [LARGE SCALE GENOMIC DNA]</scope>
    <source>
        <strain evidence="2 3">DK36</strain>
    </source>
</reference>
<protein>
    <submittedName>
        <fullName evidence="2">SusD/RagB family nutrient-binding outer membrane lipoprotein</fullName>
    </submittedName>
</protein>
<dbReference type="Pfam" id="PF12771">
    <property type="entry name" value="SusD-like_2"/>
    <property type="match status" value="1"/>
</dbReference>
<dbReference type="PROSITE" id="PS51257">
    <property type="entry name" value="PROKAR_LIPOPROTEIN"/>
    <property type="match status" value="1"/>
</dbReference>
<dbReference type="SUPFAM" id="SSF48452">
    <property type="entry name" value="TPR-like"/>
    <property type="match status" value="1"/>
</dbReference>
<evidence type="ECO:0000313" key="3">
    <source>
        <dbReference type="Proteomes" id="UP000323426"/>
    </source>
</evidence>
<feature type="signal peptide" evidence="1">
    <location>
        <begin position="1"/>
        <end position="21"/>
    </location>
</feature>
<name>A0A5M6DT40_9BACT</name>
<keyword evidence="1" id="KW-0732">Signal</keyword>
<keyword evidence="2" id="KW-0449">Lipoprotein</keyword>
<sequence length="494" mass="54732">MKRYKFLASVLLVLFSFTACEKDLLDINDSPNNLPNAEPNLLLPSGIMWSAAKIGGDLQLFGSLWSQHYTQNNNSSQYRTIEQYNVTAADYNGIWTNMWAGGLKDLQVIQQKATTSNSWQYYIAARVMAAFDYHVLNDMYGAIPISEGLSLETNENPVFVENKESNAIIIKMLDDAIAKQAEAKTLPSMGTADYVFQGNTDNWVKFAKSLKLKILMRDFAANQAAIEALITENDLLTVDASVNVFTDAENKSNPLYEQNNRKLNTSINLRASNTLLKYLQANNDPRVEAFFLPTDAHVGNPTLPRFSGLEQGNYLVSPTIPNVNTSGARLAATDAVYFMSAAEVSFLKAEFFVRKAAPDAAAAKTSYDDAVTKAFSRWGQNAATFLAAGGKYAFNTAGTAEQMLEQIITQKWVAATRSQAWDSFFDQNRTGYPKISAVATTDPSYVPGQYTVSPNSILPAGQIPRRLPYPKISRDYNANTPAPEALNNKMWWHK</sequence>
<dbReference type="Proteomes" id="UP000323426">
    <property type="component" value="Unassembled WGS sequence"/>
</dbReference>
<evidence type="ECO:0000313" key="2">
    <source>
        <dbReference type="EMBL" id="KAA5548575.1"/>
    </source>
</evidence>
<organism evidence="2 3">
    <name type="scientific">Adhaeribacter rhizoryzae</name>
    <dbReference type="NCBI Taxonomy" id="2607907"/>
    <lineage>
        <taxon>Bacteria</taxon>
        <taxon>Pseudomonadati</taxon>
        <taxon>Bacteroidota</taxon>
        <taxon>Cytophagia</taxon>
        <taxon>Cytophagales</taxon>
        <taxon>Hymenobacteraceae</taxon>
        <taxon>Adhaeribacter</taxon>
    </lineage>
</organism>
<accession>A0A5M6DT40</accession>
<comment type="caution">
    <text evidence="2">The sequence shown here is derived from an EMBL/GenBank/DDBJ whole genome shotgun (WGS) entry which is preliminary data.</text>
</comment>
<gene>
    <name evidence="2" type="ORF">F0145_03390</name>
</gene>
<dbReference type="EMBL" id="VWSF01000002">
    <property type="protein sequence ID" value="KAA5548575.1"/>
    <property type="molecule type" value="Genomic_DNA"/>
</dbReference>
<evidence type="ECO:0000256" key="1">
    <source>
        <dbReference type="SAM" id="SignalP"/>
    </source>
</evidence>
<dbReference type="AlphaFoldDB" id="A0A5M6DT40"/>
<keyword evidence="3" id="KW-1185">Reference proteome</keyword>
<dbReference type="InterPro" id="IPR011990">
    <property type="entry name" value="TPR-like_helical_dom_sf"/>
</dbReference>